<organism evidence="1 2">
    <name type="scientific">Stieleria marina</name>
    <dbReference type="NCBI Taxonomy" id="1930275"/>
    <lineage>
        <taxon>Bacteria</taxon>
        <taxon>Pseudomonadati</taxon>
        <taxon>Planctomycetota</taxon>
        <taxon>Planctomycetia</taxon>
        <taxon>Pirellulales</taxon>
        <taxon>Pirellulaceae</taxon>
        <taxon>Stieleria</taxon>
    </lineage>
</organism>
<name>A0A517NP20_9BACT</name>
<proteinExistence type="predicted"/>
<keyword evidence="2" id="KW-1185">Reference proteome</keyword>
<dbReference type="AlphaFoldDB" id="A0A517NP20"/>
<protein>
    <submittedName>
        <fullName evidence="1">Uncharacterized protein</fullName>
    </submittedName>
</protein>
<dbReference type="OrthoDB" id="9862424at2"/>
<sequence length="295" mass="33232">MFVFLRRKKRPASGVAGLRLNAGLTLRKMNASHLPSLFLMLLISFPAFCGVALAQDAAEAVSEEAVAEYEAALVEDEQAIEDEEEFVLPPDPETAKVQAYLAVQRGLITRVCNLTDDQEKKLSSMNNRWLAKVSKENEPKPNGVGRQPGLIGMFFGVQPQRPRAARKQNLKKIVDEQLVAVLDDDQKKQLKTEQEESAQFRHAATADALLESLQDRLDMTAEQRTAIKEKILPWVSRSDLVVVHYFNGNNYYPDIPLHLLTALTPDQRKAYQGLQRHLFTHDNFNDGNEPIVIEE</sequence>
<evidence type="ECO:0000313" key="2">
    <source>
        <dbReference type="Proteomes" id="UP000319817"/>
    </source>
</evidence>
<accession>A0A517NP20</accession>
<reference evidence="1 2" key="1">
    <citation type="submission" date="2019-02" db="EMBL/GenBank/DDBJ databases">
        <title>Deep-cultivation of Planctomycetes and their phenomic and genomic characterization uncovers novel biology.</title>
        <authorList>
            <person name="Wiegand S."/>
            <person name="Jogler M."/>
            <person name="Boedeker C."/>
            <person name="Pinto D."/>
            <person name="Vollmers J."/>
            <person name="Rivas-Marin E."/>
            <person name="Kohn T."/>
            <person name="Peeters S.H."/>
            <person name="Heuer A."/>
            <person name="Rast P."/>
            <person name="Oberbeckmann S."/>
            <person name="Bunk B."/>
            <person name="Jeske O."/>
            <person name="Meyerdierks A."/>
            <person name="Storesund J.E."/>
            <person name="Kallscheuer N."/>
            <person name="Luecker S."/>
            <person name="Lage O.M."/>
            <person name="Pohl T."/>
            <person name="Merkel B.J."/>
            <person name="Hornburger P."/>
            <person name="Mueller R.-W."/>
            <person name="Bruemmer F."/>
            <person name="Labrenz M."/>
            <person name="Spormann A.M."/>
            <person name="Op den Camp H."/>
            <person name="Overmann J."/>
            <person name="Amann R."/>
            <person name="Jetten M.S.M."/>
            <person name="Mascher T."/>
            <person name="Medema M.H."/>
            <person name="Devos D.P."/>
            <person name="Kaster A.-K."/>
            <person name="Ovreas L."/>
            <person name="Rohde M."/>
            <person name="Galperin M.Y."/>
            <person name="Jogler C."/>
        </authorList>
    </citation>
    <scope>NUCLEOTIDE SEQUENCE [LARGE SCALE GENOMIC DNA]</scope>
    <source>
        <strain evidence="1 2">K23_9</strain>
    </source>
</reference>
<gene>
    <name evidence="1" type="ORF">K239x_08070</name>
</gene>
<dbReference type="Proteomes" id="UP000319817">
    <property type="component" value="Chromosome"/>
</dbReference>
<dbReference type="EMBL" id="CP036526">
    <property type="protein sequence ID" value="QDT08864.1"/>
    <property type="molecule type" value="Genomic_DNA"/>
</dbReference>
<evidence type="ECO:0000313" key="1">
    <source>
        <dbReference type="EMBL" id="QDT08864.1"/>
    </source>
</evidence>
<dbReference type="RefSeq" id="WP_145416339.1">
    <property type="nucleotide sequence ID" value="NZ_CP036526.1"/>
</dbReference>